<dbReference type="PATRIC" id="fig|270498.16.peg.3032"/>
<comment type="caution">
    <text evidence="1">The sequence shown here is derived from an EMBL/GenBank/DDBJ whole genome shotgun (WGS) entry which is preliminary data.</text>
</comment>
<evidence type="ECO:0000313" key="2">
    <source>
        <dbReference type="Proteomes" id="UP000034076"/>
    </source>
</evidence>
<reference evidence="1 2" key="1">
    <citation type="submission" date="2015-04" db="EMBL/GenBank/DDBJ databases">
        <title>Draft genome sequence of bacteremic isolate Catabacter hongkongensis type strain HKU16T.</title>
        <authorList>
            <person name="Lau S.K."/>
            <person name="Teng J.L."/>
            <person name="Huang Y."/>
            <person name="Curreem S.O."/>
            <person name="Tsui S.K."/>
            <person name="Woo P.C."/>
        </authorList>
    </citation>
    <scope>NUCLEOTIDE SEQUENCE [LARGE SCALE GENOMIC DNA]</scope>
    <source>
        <strain evidence="1 2">HKU16</strain>
    </source>
</reference>
<dbReference type="AlphaFoldDB" id="A0A0M2NHR5"/>
<accession>A0A0M2NHR5</accession>
<dbReference type="EMBL" id="LAYJ01000111">
    <property type="protein sequence ID" value="KKI50486.1"/>
    <property type="molecule type" value="Genomic_DNA"/>
</dbReference>
<evidence type="ECO:0000313" key="1">
    <source>
        <dbReference type="EMBL" id="KKI50486.1"/>
    </source>
</evidence>
<name>A0A0M2NHR5_9FIRM</name>
<dbReference type="Proteomes" id="UP000034076">
    <property type="component" value="Unassembled WGS sequence"/>
</dbReference>
<organism evidence="1 2">
    <name type="scientific">Christensenella hongkongensis</name>
    <dbReference type="NCBI Taxonomy" id="270498"/>
    <lineage>
        <taxon>Bacteria</taxon>
        <taxon>Bacillati</taxon>
        <taxon>Bacillota</taxon>
        <taxon>Clostridia</taxon>
        <taxon>Christensenellales</taxon>
        <taxon>Christensenellaceae</taxon>
        <taxon>Christensenella</taxon>
    </lineage>
</organism>
<keyword evidence="2" id="KW-1185">Reference proteome</keyword>
<sequence length="349" mass="38015">MAVNLAGKYSNKIAEKFTKESYVAGNASMEYDFAGVKSISIYTPQTVDLNDYKRSGENRFGTPVEMQDTVQEVELSQDKGFSITIDKGNNVDQMNTKGAAKMLNAQIKEQVVPYMDKYTLRRWAEQAGTIAGTDAPTKETIVEKIFEGAKVLDNELVPDQERVLYIPTTYYNMLRLSKEFLAVDTLAEKALAKGYVGMIADMQAIKVPDVYFPEGVYFLITFKGSVINPNKIKTMRVLNDVAGIDGNVLEGRNYFDAFVLGAKAGGVYAAVDTAKVLAAPKIAIASNAATITAVSGVTFKYTVDGTDPRYSKSVKTYTAAVSLESGQTIKAFAEKEGSYRSALAQAVNA</sequence>
<dbReference type="STRING" id="270498.CHK_2078"/>
<gene>
    <name evidence="1" type="ORF">CHK_2078</name>
</gene>
<protein>
    <submittedName>
        <fullName evidence="1">Phage major capsid protein</fullName>
    </submittedName>
</protein>
<dbReference type="Pfam" id="PF13287">
    <property type="entry name" value="Fn3_assoc"/>
    <property type="match status" value="1"/>
</dbReference>
<dbReference type="RefSeq" id="WP_046443928.1">
    <property type="nucleotide sequence ID" value="NZ_JAXDTA010000161.1"/>
</dbReference>
<proteinExistence type="predicted"/>
<dbReference type="InterPro" id="IPR026876">
    <property type="entry name" value="Fn3_assoc_repeat"/>
</dbReference>
<dbReference type="OrthoDB" id="9770443at2"/>